<dbReference type="EMBL" id="CP090958">
    <property type="protein sequence ID" value="WGW13958.1"/>
    <property type="molecule type" value="Genomic_DNA"/>
</dbReference>
<evidence type="ECO:0000259" key="1">
    <source>
        <dbReference type="SMART" id="SM00530"/>
    </source>
</evidence>
<dbReference type="InterPro" id="IPR001387">
    <property type="entry name" value="Cro/C1-type_HTH"/>
</dbReference>
<keyword evidence="3" id="KW-1185">Reference proteome</keyword>
<name>A0ABY8QYD1_9MICO</name>
<dbReference type="Proteomes" id="UP001209083">
    <property type="component" value="Chromosome"/>
</dbReference>
<reference evidence="2 3" key="1">
    <citation type="submission" date="2023-05" db="EMBL/GenBank/DDBJ databases">
        <title>Lithophilousrod everest ZFBP1038 complete genpme.</title>
        <authorList>
            <person name="Tian M."/>
        </authorList>
    </citation>
    <scope>NUCLEOTIDE SEQUENCE [LARGE SCALE GENOMIC DNA]</scope>
    <source>
        <strain evidence="2 3">ZFBP1038</strain>
    </source>
</reference>
<evidence type="ECO:0000313" key="3">
    <source>
        <dbReference type="Proteomes" id="UP001209083"/>
    </source>
</evidence>
<dbReference type="InterPro" id="IPR010982">
    <property type="entry name" value="Lambda_DNA-bd_dom_sf"/>
</dbReference>
<dbReference type="SMART" id="SM00530">
    <property type="entry name" value="HTH_XRE"/>
    <property type="match status" value="1"/>
</dbReference>
<sequence length="173" mass="19995">MAVGRGDLLREVMLSTGTTQSMLSRISGVHQPSISQFLSGRVEFSDEQFDRLLSCMGFRLEVVRRPVVPELTRSERRSWLLHRKLSGRLTRESLEEWLPTIERNLRRLRDGVTGQPHKRNLRRWIVLVDERDVVGLKRVMTGFDRDLIEMREVSPMGGLLTEDERLEVLEGAA</sequence>
<dbReference type="Pfam" id="PF01381">
    <property type="entry name" value="HTH_3"/>
    <property type="match status" value="1"/>
</dbReference>
<organism evidence="2 3">
    <name type="scientific">Saxibacter everestensis</name>
    <dbReference type="NCBI Taxonomy" id="2909229"/>
    <lineage>
        <taxon>Bacteria</taxon>
        <taxon>Bacillati</taxon>
        <taxon>Actinomycetota</taxon>
        <taxon>Actinomycetes</taxon>
        <taxon>Micrococcales</taxon>
        <taxon>Brevibacteriaceae</taxon>
        <taxon>Saxibacter</taxon>
    </lineage>
</organism>
<gene>
    <name evidence="2" type="ORF">LWF01_09555</name>
</gene>
<dbReference type="Gene3D" id="1.10.260.40">
    <property type="entry name" value="lambda repressor-like DNA-binding domains"/>
    <property type="match status" value="1"/>
</dbReference>
<feature type="domain" description="HTH cro/C1-type" evidence="1">
    <location>
        <begin position="8"/>
        <end position="63"/>
    </location>
</feature>
<accession>A0ABY8QYD1</accession>
<dbReference type="RefSeq" id="WP_349640782.1">
    <property type="nucleotide sequence ID" value="NZ_CP090958.1"/>
</dbReference>
<evidence type="ECO:0000313" key="2">
    <source>
        <dbReference type="EMBL" id="WGW13958.1"/>
    </source>
</evidence>
<proteinExistence type="predicted"/>
<dbReference type="SUPFAM" id="SSF47413">
    <property type="entry name" value="lambda repressor-like DNA-binding domains"/>
    <property type="match status" value="1"/>
</dbReference>
<protein>
    <submittedName>
        <fullName evidence="2">Helix-turn-helix transcriptional regulator</fullName>
    </submittedName>
</protein>
<dbReference type="CDD" id="cd00093">
    <property type="entry name" value="HTH_XRE"/>
    <property type="match status" value="1"/>
</dbReference>